<protein>
    <submittedName>
        <fullName evidence="1">Uncharacterized protein</fullName>
    </submittedName>
</protein>
<dbReference type="RefSeq" id="WP_262567688.1">
    <property type="nucleotide sequence ID" value="NZ_JAPFCC010000001.1"/>
</dbReference>
<proteinExistence type="predicted"/>
<dbReference type="EMBL" id="JAPFCC010000001">
    <property type="protein sequence ID" value="MCW7552765.1"/>
    <property type="molecule type" value="Genomic_DNA"/>
</dbReference>
<comment type="caution">
    <text evidence="1">The sequence shown here is derived from an EMBL/GenBank/DDBJ whole genome shotgun (WGS) entry which is preliminary data.</text>
</comment>
<sequence>MSPWTATLRCHGYQHERHLATSIKYSLGKVVQIIELEQHY</sequence>
<gene>
    <name evidence="1" type="ORF">NX722_08940</name>
</gene>
<evidence type="ECO:0000313" key="1">
    <source>
        <dbReference type="EMBL" id="MCW7552765.1"/>
    </source>
</evidence>
<reference evidence="1 2" key="1">
    <citation type="submission" date="2022-10" db="EMBL/GenBank/DDBJ databases">
        <title>High-quality genome sequences of two octocoral-associated bacteria, Endozoicomonas euniceicola EF212 and Endozoicomonas gorgoniicola PS125.</title>
        <authorList>
            <person name="Chiou Y.-J."/>
            <person name="Chen Y.-H."/>
        </authorList>
    </citation>
    <scope>NUCLEOTIDE SEQUENCE [LARGE SCALE GENOMIC DNA]</scope>
    <source>
        <strain evidence="1 2">PS125</strain>
    </source>
</reference>
<evidence type="ECO:0000313" key="2">
    <source>
        <dbReference type="Proteomes" id="UP001209854"/>
    </source>
</evidence>
<dbReference type="Proteomes" id="UP001209854">
    <property type="component" value="Unassembled WGS sequence"/>
</dbReference>
<organism evidence="1 2">
    <name type="scientific">Endozoicomonas gorgoniicola</name>
    <dbReference type="NCBI Taxonomy" id="1234144"/>
    <lineage>
        <taxon>Bacteria</taxon>
        <taxon>Pseudomonadati</taxon>
        <taxon>Pseudomonadota</taxon>
        <taxon>Gammaproteobacteria</taxon>
        <taxon>Oceanospirillales</taxon>
        <taxon>Endozoicomonadaceae</taxon>
        <taxon>Endozoicomonas</taxon>
    </lineage>
</organism>
<name>A0ABT3MTP9_9GAMM</name>
<accession>A0ABT3MTP9</accession>
<keyword evidence="2" id="KW-1185">Reference proteome</keyword>